<feature type="domain" description="DUF1737" evidence="1">
    <location>
        <begin position="7"/>
        <end position="53"/>
    </location>
</feature>
<dbReference type="EMBL" id="JAVDQF010000001">
    <property type="protein sequence ID" value="MDR6270034.1"/>
    <property type="molecule type" value="Genomic_DNA"/>
</dbReference>
<dbReference type="Pfam" id="PF08410">
    <property type="entry name" value="DUF1737"/>
    <property type="match status" value="1"/>
</dbReference>
<comment type="caution">
    <text evidence="2">The sequence shown here is derived from an EMBL/GenBank/DDBJ whole genome shotgun (WGS) entry which is preliminary data.</text>
</comment>
<proteinExistence type="predicted"/>
<name>A0ABU1JC88_9MICC</name>
<gene>
    <name evidence="2" type="ORF">JOE69_002272</name>
</gene>
<dbReference type="RefSeq" id="WP_309798812.1">
    <property type="nucleotide sequence ID" value="NZ_BAAAHY010000005.1"/>
</dbReference>
<dbReference type="Proteomes" id="UP001185069">
    <property type="component" value="Unassembled WGS sequence"/>
</dbReference>
<keyword evidence="3" id="KW-1185">Reference proteome</keyword>
<evidence type="ECO:0000259" key="1">
    <source>
        <dbReference type="Pfam" id="PF08410"/>
    </source>
</evidence>
<protein>
    <recommendedName>
        <fullName evidence="1">DUF1737 domain-containing protein</fullName>
    </recommendedName>
</protein>
<reference evidence="2 3" key="1">
    <citation type="submission" date="2023-07" db="EMBL/GenBank/DDBJ databases">
        <title>Sequencing the genomes of 1000 actinobacteria strains.</title>
        <authorList>
            <person name="Klenk H.-P."/>
        </authorList>
    </citation>
    <scope>NUCLEOTIDE SEQUENCE [LARGE SCALE GENOMIC DNA]</scope>
    <source>
        <strain evidence="2 3">DSM 14555</strain>
    </source>
</reference>
<organism evidence="2 3">
    <name type="scientific">Arthrobacter russicus</name>
    <dbReference type="NCBI Taxonomy" id="172040"/>
    <lineage>
        <taxon>Bacteria</taxon>
        <taxon>Bacillati</taxon>
        <taxon>Actinomycetota</taxon>
        <taxon>Actinomycetes</taxon>
        <taxon>Micrococcales</taxon>
        <taxon>Micrococcaceae</taxon>
        <taxon>Arthrobacter</taxon>
    </lineage>
</organism>
<accession>A0ABU1JC88</accession>
<evidence type="ECO:0000313" key="3">
    <source>
        <dbReference type="Proteomes" id="UP001185069"/>
    </source>
</evidence>
<dbReference type="InterPro" id="IPR013619">
    <property type="entry name" value="DUF1737"/>
</dbReference>
<sequence length="63" mass="6657">MAENRLTYRLLTGPDDSSFCHRVSDAIAEGYVLHGSPAITANGGKIVVAQAVILPSFDPADAR</sequence>
<evidence type="ECO:0000313" key="2">
    <source>
        <dbReference type="EMBL" id="MDR6270034.1"/>
    </source>
</evidence>